<dbReference type="Gene3D" id="3.30.360.10">
    <property type="entry name" value="Dihydrodipicolinate Reductase, domain 2"/>
    <property type="match status" value="1"/>
</dbReference>
<dbReference type="PANTHER" id="PTHR11133:SF22">
    <property type="entry name" value="ALPHA-AMINOADIPIC SEMIALDEHYDE SYNTHASE, MITOCHONDRIAL"/>
    <property type="match status" value="1"/>
</dbReference>
<dbReference type="AlphaFoldDB" id="L8GZB8"/>
<dbReference type="Gene3D" id="3.40.50.720">
    <property type="entry name" value="NAD(P)-binding Rossmann-like Domain"/>
    <property type="match status" value="1"/>
</dbReference>
<dbReference type="Proteomes" id="UP000011083">
    <property type="component" value="Unassembled WGS sequence"/>
</dbReference>
<gene>
    <name evidence="5" type="ORF">ACA1_310610</name>
</gene>
<dbReference type="Pfam" id="PF03435">
    <property type="entry name" value="Sacchrp_dh_NADP"/>
    <property type="match status" value="1"/>
</dbReference>
<dbReference type="FunFam" id="3.30.360.10:FF:000008">
    <property type="entry name" value="Alpha-aminoadipic semialdehyde synthase, mitochondrial"/>
    <property type="match status" value="1"/>
</dbReference>
<name>L8GZB8_ACACF</name>
<evidence type="ECO:0000256" key="1">
    <source>
        <dbReference type="ARBA" id="ARBA00022857"/>
    </source>
</evidence>
<protein>
    <submittedName>
        <fullName evidence="5">Saccharopine dehydrogenase</fullName>
    </submittedName>
</protein>
<dbReference type="EMBL" id="KB007958">
    <property type="protein sequence ID" value="ELR18350.1"/>
    <property type="molecule type" value="Genomic_DNA"/>
</dbReference>
<accession>L8GZB8</accession>
<evidence type="ECO:0000313" key="5">
    <source>
        <dbReference type="EMBL" id="ELR18350.1"/>
    </source>
</evidence>
<dbReference type="PANTHER" id="PTHR11133">
    <property type="entry name" value="SACCHAROPINE DEHYDROGENASE"/>
    <property type="match status" value="1"/>
</dbReference>
<dbReference type="STRING" id="1257118.L8GZB8"/>
<proteinExistence type="predicted"/>
<feature type="domain" description="Saccharopine dehydrogenase NADP binding" evidence="3">
    <location>
        <begin position="8"/>
        <end position="124"/>
    </location>
</feature>
<dbReference type="InterPro" id="IPR036291">
    <property type="entry name" value="NAD(P)-bd_dom_sf"/>
</dbReference>
<dbReference type="InterPro" id="IPR051168">
    <property type="entry name" value="AASS"/>
</dbReference>
<dbReference type="Pfam" id="PF16653">
    <property type="entry name" value="Sacchrp_dh_C"/>
    <property type="match status" value="1"/>
</dbReference>
<dbReference type="OrthoDB" id="10059875at2759"/>
<dbReference type="SUPFAM" id="SSF51735">
    <property type="entry name" value="NAD(P)-binding Rossmann-fold domains"/>
    <property type="match status" value="1"/>
</dbReference>
<keyword evidence="2" id="KW-0560">Oxidoreductase</keyword>
<dbReference type="GeneID" id="14919127"/>
<dbReference type="Gene3D" id="1.10.1870.10">
    <property type="entry name" value="Domain 3, Saccharopine reductase"/>
    <property type="match status" value="1"/>
</dbReference>
<dbReference type="OMA" id="WNYKFTW"/>
<organism evidence="5 6">
    <name type="scientific">Acanthamoeba castellanii (strain ATCC 30010 / Neff)</name>
    <dbReference type="NCBI Taxonomy" id="1257118"/>
    <lineage>
        <taxon>Eukaryota</taxon>
        <taxon>Amoebozoa</taxon>
        <taxon>Discosea</taxon>
        <taxon>Longamoebia</taxon>
        <taxon>Centramoebida</taxon>
        <taxon>Acanthamoebidae</taxon>
        <taxon>Acanthamoeba</taxon>
    </lineage>
</organism>
<dbReference type="VEuPathDB" id="AmoebaDB:ACA1_310610"/>
<dbReference type="SUPFAM" id="SSF55347">
    <property type="entry name" value="Glyceraldehyde-3-phosphate dehydrogenase-like, C-terminal domain"/>
    <property type="match status" value="1"/>
</dbReference>
<keyword evidence="1" id="KW-0521">NADP</keyword>
<dbReference type="InterPro" id="IPR005097">
    <property type="entry name" value="Sacchrp_dh_NADP-bd"/>
</dbReference>
<dbReference type="InterPro" id="IPR032095">
    <property type="entry name" value="Sacchrp_dh-like_C"/>
</dbReference>
<reference evidence="5 6" key="1">
    <citation type="journal article" date="2013" name="Genome Biol.">
        <title>Genome of Acanthamoeba castellanii highlights extensive lateral gene transfer and early evolution of tyrosine kinase signaling.</title>
        <authorList>
            <person name="Clarke M."/>
            <person name="Lohan A.J."/>
            <person name="Liu B."/>
            <person name="Lagkouvardos I."/>
            <person name="Roy S."/>
            <person name="Zafar N."/>
            <person name="Bertelli C."/>
            <person name="Schilde C."/>
            <person name="Kianianmomeni A."/>
            <person name="Burglin T.R."/>
            <person name="Frech C."/>
            <person name="Turcotte B."/>
            <person name="Kopec K.O."/>
            <person name="Synnott J.M."/>
            <person name="Choo C."/>
            <person name="Paponov I."/>
            <person name="Finkler A."/>
            <person name="Soon Heng Tan C."/>
            <person name="Hutchins A.P."/>
            <person name="Weinmeier T."/>
            <person name="Rattei T."/>
            <person name="Chu J.S."/>
            <person name="Gimenez G."/>
            <person name="Irimia M."/>
            <person name="Rigden D.J."/>
            <person name="Fitzpatrick D.A."/>
            <person name="Lorenzo-Morales J."/>
            <person name="Bateman A."/>
            <person name="Chiu C.H."/>
            <person name="Tang P."/>
            <person name="Hegemann P."/>
            <person name="Fromm H."/>
            <person name="Raoult D."/>
            <person name="Greub G."/>
            <person name="Miranda-Saavedra D."/>
            <person name="Chen N."/>
            <person name="Nash P."/>
            <person name="Ginger M.L."/>
            <person name="Horn M."/>
            <person name="Schaap P."/>
            <person name="Caler L."/>
            <person name="Loftus B."/>
        </authorList>
    </citation>
    <scope>NUCLEOTIDE SEQUENCE [LARGE SCALE GENOMIC DNA]</scope>
    <source>
        <strain evidence="5 6">Neff</strain>
    </source>
</reference>
<dbReference type="GO" id="GO:0019878">
    <property type="term" value="P:lysine biosynthetic process via aminoadipic acid"/>
    <property type="evidence" value="ECO:0007669"/>
    <property type="project" value="TreeGrafter"/>
</dbReference>
<evidence type="ECO:0000259" key="4">
    <source>
        <dbReference type="Pfam" id="PF16653"/>
    </source>
</evidence>
<dbReference type="GO" id="GO:0005737">
    <property type="term" value="C:cytoplasm"/>
    <property type="evidence" value="ECO:0007669"/>
    <property type="project" value="TreeGrafter"/>
</dbReference>
<feature type="domain" description="Saccharopine dehydrogenase-like C-terminal" evidence="4">
    <location>
        <begin position="129"/>
        <end position="438"/>
    </location>
</feature>
<dbReference type="KEGG" id="acan:ACA1_310610"/>
<keyword evidence="6" id="KW-1185">Reference proteome</keyword>
<dbReference type="GO" id="GO:0004753">
    <property type="term" value="F:saccharopine dehydrogenase activity"/>
    <property type="evidence" value="ECO:0007669"/>
    <property type="project" value="TreeGrafter"/>
</dbReference>
<evidence type="ECO:0000313" key="6">
    <source>
        <dbReference type="Proteomes" id="UP000011083"/>
    </source>
</evidence>
<evidence type="ECO:0000256" key="2">
    <source>
        <dbReference type="ARBA" id="ARBA00023002"/>
    </source>
</evidence>
<dbReference type="RefSeq" id="XP_004340374.1">
    <property type="nucleotide sequence ID" value="XM_004340326.1"/>
</dbReference>
<evidence type="ECO:0000259" key="3">
    <source>
        <dbReference type="Pfam" id="PF03435"/>
    </source>
</evidence>
<sequence>MSGSGKEVLVLGAGMVVRPLVPYLTQHGYRVVVASRTLAKAQHIVEGISGAKAVECDVDTDEGKAILETLLPSADAVVSLLPYLLHPFLAKRALAHNKHFFTTSYVSPAMRELDEEAKAKNLVFINECGVDPGTDHMSAMQIIDDVKSKGGKILSFTSYCGGLPAPDSNNNPLGYKFSWSARGVLLASTNNAIFLQDGEKKEIQGKDLFDSFHLDYIPELSSEFETYPNRNSLQYIDVYGITTTQTMIRGTYRNKGWCPTVKKLGADLGFLDLTERNFQGVTYAQALREMINSQAADKEALKSDVRAFLKLDASKEFVISTAEWLGLFEEEPIPAKIKTRLDALCHKMETKMQYSAGERDMLLMKHTFIAEYPEGKKEKITCTLIDYGLPNGDSSMARTVSLPVAISIRLVLEGKFTTPGLQIPIIKELYEPILQELEALEPSIKFVHHREAL</sequence>